<feature type="transmembrane region" description="Helical" evidence="1">
    <location>
        <begin position="77"/>
        <end position="99"/>
    </location>
</feature>
<proteinExistence type="predicted"/>
<protein>
    <submittedName>
        <fullName evidence="2">Uncharacterized protein</fullName>
    </submittedName>
</protein>
<feature type="transmembrane region" description="Helical" evidence="1">
    <location>
        <begin position="47"/>
        <end position="65"/>
    </location>
</feature>
<dbReference type="Proteomes" id="UP000289738">
    <property type="component" value="Chromosome A03"/>
</dbReference>
<keyword evidence="3" id="KW-1185">Reference proteome</keyword>
<comment type="caution">
    <text evidence="2">The sequence shown here is derived from an EMBL/GenBank/DDBJ whole genome shotgun (WGS) entry which is preliminary data.</text>
</comment>
<accession>A0A445DS41</accession>
<dbReference type="AlphaFoldDB" id="A0A445DS41"/>
<reference evidence="2 3" key="1">
    <citation type="submission" date="2019-01" db="EMBL/GenBank/DDBJ databases">
        <title>Sequencing of cultivated peanut Arachis hypogaea provides insights into genome evolution and oil improvement.</title>
        <authorList>
            <person name="Chen X."/>
        </authorList>
    </citation>
    <scope>NUCLEOTIDE SEQUENCE [LARGE SCALE GENOMIC DNA]</scope>
    <source>
        <strain evidence="3">cv. Fuhuasheng</strain>
        <tissue evidence="2">Leaves</tissue>
    </source>
</reference>
<name>A0A445DS41_ARAHY</name>
<evidence type="ECO:0000313" key="2">
    <source>
        <dbReference type="EMBL" id="RYR65995.1"/>
    </source>
</evidence>
<sequence>MAGVELANSWGKLYEMALWHPVQGVLNADSDLLLGCTYSVLVFYRRFLQITLALMDFPFTIRFIAQASEFSCDFILFGYVSIIFNILGLILILFTFKIYRNSYSHSKALKYFPSYYLWLCFKF</sequence>
<organism evidence="2 3">
    <name type="scientific">Arachis hypogaea</name>
    <name type="common">Peanut</name>
    <dbReference type="NCBI Taxonomy" id="3818"/>
    <lineage>
        <taxon>Eukaryota</taxon>
        <taxon>Viridiplantae</taxon>
        <taxon>Streptophyta</taxon>
        <taxon>Embryophyta</taxon>
        <taxon>Tracheophyta</taxon>
        <taxon>Spermatophyta</taxon>
        <taxon>Magnoliopsida</taxon>
        <taxon>eudicotyledons</taxon>
        <taxon>Gunneridae</taxon>
        <taxon>Pentapetalae</taxon>
        <taxon>rosids</taxon>
        <taxon>fabids</taxon>
        <taxon>Fabales</taxon>
        <taxon>Fabaceae</taxon>
        <taxon>Papilionoideae</taxon>
        <taxon>50 kb inversion clade</taxon>
        <taxon>dalbergioids sensu lato</taxon>
        <taxon>Dalbergieae</taxon>
        <taxon>Pterocarpus clade</taxon>
        <taxon>Arachis</taxon>
    </lineage>
</organism>
<evidence type="ECO:0000256" key="1">
    <source>
        <dbReference type="SAM" id="Phobius"/>
    </source>
</evidence>
<dbReference type="EMBL" id="SDMP01000003">
    <property type="protein sequence ID" value="RYR65995.1"/>
    <property type="molecule type" value="Genomic_DNA"/>
</dbReference>
<keyword evidence="1" id="KW-0812">Transmembrane</keyword>
<keyword evidence="1" id="KW-0472">Membrane</keyword>
<evidence type="ECO:0000313" key="3">
    <source>
        <dbReference type="Proteomes" id="UP000289738"/>
    </source>
</evidence>
<gene>
    <name evidence="2" type="ORF">Ahy_A03g011920</name>
</gene>
<keyword evidence="1" id="KW-1133">Transmembrane helix</keyword>